<evidence type="ECO:0000313" key="3">
    <source>
        <dbReference type="EMBL" id="EMS69448.1"/>
    </source>
</evidence>
<reference evidence="3 4" key="1">
    <citation type="journal article" date="2013" name="Genome Announc.">
        <title>Draft Genome Sequence of the Cellulolytic, Mesophilic, Anaerobic Bacterium Clostridium termitidis Strain CT1112 (DSM 5398).</title>
        <authorList>
            <person name="Lal S."/>
            <person name="Ramachandran U."/>
            <person name="Zhang X."/>
            <person name="Munir R."/>
            <person name="Sparling R."/>
            <person name="Levin D.B."/>
        </authorList>
    </citation>
    <scope>NUCLEOTIDE SEQUENCE [LARGE SCALE GENOMIC DNA]</scope>
    <source>
        <strain evidence="3 4">CT1112</strain>
    </source>
</reference>
<proteinExistence type="predicted"/>
<protein>
    <recommendedName>
        <fullName evidence="5">Transglycosylase SLT domain-containing protein</fullName>
    </recommendedName>
</protein>
<name>S0FLU3_RUMCE</name>
<feature type="compositionally biased region" description="Polar residues" evidence="1">
    <location>
        <begin position="33"/>
        <end position="48"/>
    </location>
</feature>
<dbReference type="Gene3D" id="1.10.530.10">
    <property type="match status" value="1"/>
</dbReference>
<accession>S0FLU3</accession>
<dbReference type="SUPFAM" id="SSF53955">
    <property type="entry name" value="Lysozyme-like"/>
    <property type="match status" value="1"/>
</dbReference>
<dbReference type="PATRIC" id="fig|1195236.3.peg.4861"/>
<evidence type="ECO:0000256" key="2">
    <source>
        <dbReference type="SAM" id="SignalP"/>
    </source>
</evidence>
<feature type="compositionally biased region" description="Basic and acidic residues" evidence="1">
    <location>
        <begin position="71"/>
        <end position="91"/>
    </location>
</feature>
<organism evidence="3 4">
    <name type="scientific">Ruminiclostridium cellobioparum subsp. termitidis CT1112</name>
    <dbReference type="NCBI Taxonomy" id="1195236"/>
    <lineage>
        <taxon>Bacteria</taxon>
        <taxon>Bacillati</taxon>
        <taxon>Bacillota</taxon>
        <taxon>Clostridia</taxon>
        <taxon>Eubacteriales</taxon>
        <taxon>Oscillospiraceae</taxon>
        <taxon>Ruminiclostridium</taxon>
    </lineage>
</organism>
<keyword evidence="4" id="KW-1185">Reference proteome</keyword>
<gene>
    <name evidence="3" type="ORF">CTER_4678</name>
</gene>
<dbReference type="EMBL" id="AORV01000065">
    <property type="protein sequence ID" value="EMS69448.1"/>
    <property type="molecule type" value="Genomic_DNA"/>
</dbReference>
<dbReference type="AlphaFoldDB" id="S0FLU3"/>
<feature type="compositionally biased region" description="Low complexity" evidence="1">
    <location>
        <begin position="98"/>
        <end position="112"/>
    </location>
</feature>
<evidence type="ECO:0008006" key="5">
    <source>
        <dbReference type="Google" id="ProtNLM"/>
    </source>
</evidence>
<sequence>MKKSKRLLALIVAFCFAISCFSPIHSYAQTNTVTSDKTAATSQTANPQDTKDTKNENNTKESKDIVVTQDAEDKKAAENGEDINKADDKSGIKGAENPADPGPGVEAAAPPDAEAKDKNEDEEDLWYRKQNPMKKEHQQLLWDYCKKRKVNYIDMLALIYTESNFDEKCSTGKYYGYFQISRGNCANLAAELKTKNKPLDGAVNINWGTAMYSWILADKRVKDAADDKKRDVALSIYQRGTGGYDKYGISTSFLKIYYKKRNKVVEWYEEKK</sequence>
<feature type="signal peptide" evidence="2">
    <location>
        <begin position="1"/>
        <end position="28"/>
    </location>
</feature>
<feature type="chain" id="PRO_5004486735" description="Transglycosylase SLT domain-containing protein" evidence="2">
    <location>
        <begin position="29"/>
        <end position="272"/>
    </location>
</feature>
<comment type="caution">
    <text evidence="3">The sequence shown here is derived from an EMBL/GenBank/DDBJ whole genome shotgun (WGS) entry which is preliminary data.</text>
</comment>
<dbReference type="RefSeq" id="WP_004629602.1">
    <property type="nucleotide sequence ID" value="NZ_AORV01000065.1"/>
</dbReference>
<dbReference type="STRING" id="1195236.CTER_4678"/>
<dbReference type="InterPro" id="IPR023346">
    <property type="entry name" value="Lysozyme-like_dom_sf"/>
</dbReference>
<dbReference type="eggNOG" id="ENOG5033WTH">
    <property type="taxonomic scope" value="Bacteria"/>
</dbReference>
<evidence type="ECO:0000256" key="1">
    <source>
        <dbReference type="SAM" id="MobiDB-lite"/>
    </source>
</evidence>
<dbReference type="Proteomes" id="UP000014155">
    <property type="component" value="Unassembled WGS sequence"/>
</dbReference>
<keyword evidence="2" id="KW-0732">Signal</keyword>
<feature type="compositionally biased region" description="Basic and acidic residues" evidence="1">
    <location>
        <begin position="49"/>
        <end position="64"/>
    </location>
</feature>
<evidence type="ECO:0000313" key="4">
    <source>
        <dbReference type="Proteomes" id="UP000014155"/>
    </source>
</evidence>
<feature type="region of interest" description="Disordered" evidence="1">
    <location>
        <begin position="33"/>
        <end position="123"/>
    </location>
</feature>
<dbReference type="PROSITE" id="PS51257">
    <property type="entry name" value="PROKAR_LIPOPROTEIN"/>
    <property type="match status" value="1"/>
</dbReference>